<evidence type="ECO:0000313" key="5">
    <source>
        <dbReference type="Proteomes" id="UP000283543"/>
    </source>
</evidence>
<evidence type="ECO:0000256" key="1">
    <source>
        <dbReference type="SAM" id="MobiDB-lite"/>
    </source>
</evidence>
<evidence type="ECO:0000313" key="2">
    <source>
        <dbReference type="EMBL" id="RHY00813.1"/>
    </source>
</evidence>
<reference evidence="4 5" key="1">
    <citation type="submission" date="2018-08" db="EMBL/GenBank/DDBJ databases">
        <title>Aphanomyces genome sequencing and annotation.</title>
        <authorList>
            <person name="Minardi D."/>
            <person name="Oidtmann B."/>
            <person name="Van Der Giezen M."/>
            <person name="Studholme D.J."/>
        </authorList>
    </citation>
    <scope>NUCLEOTIDE SEQUENCE [LARGE SCALE GENOMIC DNA]</scope>
    <source>
        <strain evidence="2 4">Kv</strain>
        <strain evidence="3 5">Si</strain>
    </source>
</reference>
<dbReference type="Proteomes" id="UP000265427">
    <property type="component" value="Unassembled WGS sequence"/>
</dbReference>
<feature type="region of interest" description="Disordered" evidence="1">
    <location>
        <begin position="12"/>
        <end position="35"/>
    </location>
</feature>
<organism evidence="2 4">
    <name type="scientific">Aphanomyces astaci</name>
    <name type="common">Crayfish plague agent</name>
    <dbReference type="NCBI Taxonomy" id="112090"/>
    <lineage>
        <taxon>Eukaryota</taxon>
        <taxon>Sar</taxon>
        <taxon>Stramenopiles</taxon>
        <taxon>Oomycota</taxon>
        <taxon>Saprolegniomycetes</taxon>
        <taxon>Saprolegniales</taxon>
        <taxon>Verrucalvaceae</taxon>
        <taxon>Aphanomyces</taxon>
    </lineage>
</organism>
<dbReference type="VEuPathDB" id="FungiDB:H257_06349"/>
<dbReference type="EMBL" id="QUTB01010633">
    <property type="protein sequence ID" value="RHY39318.1"/>
    <property type="molecule type" value="Genomic_DNA"/>
</dbReference>
<dbReference type="AlphaFoldDB" id="A0A396ZZ42"/>
<proteinExistence type="predicted"/>
<gene>
    <name evidence="3" type="ORF">DYB34_003996</name>
    <name evidence="2" type="ORF">DYB36_005824</name>
</gene>
<comment type="caution">
    <text evidence="2">The sequence shown here is derived from an EMBL/GenBank/DDBJ whole genome shotgun (WGS) entry which is preliminary data.</text>
</comment>
<dbReference type="EMBL" id="QUSZ01008175">
    <property type="protein sequence ID" value="RHY00813.1"/>
    <property type="molecule type" value="Genomic_DNA"/>
</dbReference>
<name>A0A396ZZ42_APHAT</name>
<dbReference type="Proteomes" id="UP000283543">
    <property type="component" value="Unassembled WGS sequence"/>
</dbReference>
<accession>A0A396ZZ42</accession>
<evidence type="ECO:0000313" key="3">
    <source>
        <dbReference type="EMBL" id="RHY39318.1"/>
    </source>
</evidence>
<sequence>MSPQLVRLHKRHRAALETNTGPKAKVSGAHTSDDDLDTELDRLERAVLALEAETGRLEGKVMVLERIPWESIRLHDQRSSRVIDAYLRVFRHGFKVRRTEEANHQERFLRSICREDMVFCGDKWSTHGVDKLIHAFRMYSSSHTNYSMQATCMEVVRNDEDSCDVVCHVLCSVSQRLTRSMLSAYYPHIMNQETLVQTLIGQDIHVDTKVTFGFSPCGLVDVYGAHMNREKAFAQLLGVDVAAMLADGNQYTTLVNLP</sequence>
<evidence type="ECO:0000313" key="4">
    <source>
        <dbReference type="Proteomes" id="UP000265427"/>
    </source>
</evidence>
<protein>
    <submittedName>
        <fullName evidence="2">Uncharacterized protein</fullName>
    </submittedName>
</protein>